<sequence length="273" mass="28978">MTIDITAVGPRTWVTVTRRVLAGLFALSWLTVPGFGIPDLLVTWDPDWYQVLEAGWGLFMGVLVAVPFIVLAAAPRFSDIAQGQLLVAVAALAVAAVATADWRLGIVIALLAGEVFIASGLPRLPALTRPRRAGPLLAVAVVAAPAWIAYAVSLWPRELQRLIDADYTMDIDHLGVQGALAVALPSLAVLAAFWPRGRMFTGLSAGVCAFYLGLVSWAWPETPTALPPAWSVACAAWGLAVAVLAPVLRPRGRSRRGTARPRPHERGSSAPAM</sequence>
<name>A0ABT7MZB4_9MICO</name>
<feature type="transmembrane region" description="Helical" evidence="2">
    <location>
        <begin position="136"/>
        <end position="155"/>
    </location>
</feature>
<gene>
    <name evidence="3" type="ORF">QSV35_10590</name>
</gene>
<keyword evidence="4" id="KW-1185">Reference proteome</keyword>
<feature type="transmembrane region" description="Helical" evidence="2">
    <location>
        <begin position="175"/>
        <end position="193"/>
    </location>
</feature>
<dbReference type="Proteomes" id="UP001235064">
    <property type="component" value="Unassembled WGS sequence"/>
</dbReference>
<feature type="transmembrane region" description="Helical" evidence="2">
    <location>
        <begin position="104"/>
        <end position="124"/>
    </location>
</feature>
<evidence type="ECO:0008006" key="5">
    <source>
        <dbReference type="Google" id="ProtNLM"/>
    </source>
</evidence>
<evidence type="ECO:0000313" key="3">
    <source>
        <dbReference type="EMBL" id="MDL9979777.1"/>
    </source>
</evidence>
<proteinExistence type="predicted"/>
<evidence type="ECO:0000256" key="2">
    <source>
        <dbReference type="SAM" id="Phobius"/>
    </source>
</evidence>
<dbReference type="RefSeq" id="WP_286288707.1">
    <property type="nucleotide sequence ID" value="NZ_JASXSZ010000003.1"/>
</dbReference>
<feature type="transmembrane region" description="Helical" evidence="2">
    <location>
        <begin position="20"/>
        <end position="42"/>
    </location>
</feature>
<keyword evidence="2" id="KW-1133">Transmembrane helix</keyword>
<protein>
    <recommendedName>
        <fullName evidence="5">DUF998 domain-containing protein</fullName>
    </recommendedName>
</protein>
<evidence type="ECO:0000256" key="1">
    <source>
        <dbReference type="SAM" id="MobiDB-lite"/>
    </source>
</evidence>
<comment type="caution">
    <text evidence="3">The sequence shown here is derived from an EMBL/GenBank/DDBJ whole genome shotgun (WGS) entry which is preliminary data.</text>
</comment>
<organism evidence="3 4">
    <name type="scientific">Microbacterium candidum</name>
    <dbReference type="NCBI Taxonomy" id="3041922"/>
    <lineage>
        <taxon>Bacteria</taxon>
        <taxon>Bacillati</taxon>
        <taxon>Actinomycetota</taxon>
        <taxon>Actinomycetes</taxon>
        <taxon>Micrococcales</taxon>
        <taxon>Microbacteriaceae</taxon>
        <taxon>Microbacterium</taxon>
    </lineage>
</organism>
<evidence type="ECO:0000313" key="4">
    <source>
        <dbReference type="Proteomes" id="UP001235064"/>
    </source>
</evidence>
<keyword evidence="2" id="KW-0812">Transmembrane</keyword>
<reference evidence="3 4" key="1">
    <citation type="submission" date="2023-06" db="EMBL/GenBank/DDBJ databases">
        <title>Microbacterium sp. nov., isolated from a waste landfill.</title>
        <authorList>
            <person name="Wen W."/>
        </authorList>
    </citation>
    <scope>NUCLEOTIDE SEQUENCE [LARGE SCALE GENOMIC DNA]</scope>
    <source>
        <strain evidence="3 4">ASV49</strain>
    </source>
</reference>
<dbReference type="EMBL" id="JASXSZ010000003">
    <property type="protein sequence ID" value="MDL9979777.1"/>
    <property type="molecule type" value="Genomic_DNA"/>
</dbReference>
<feature type="transmembrane region" description="Helical" evidence="2">
    <location>
        <begin position="225"/>
        <end position="248"/>
    </location>
</feature>
<feature type="transmembrane region" description="Helical" evidence="2">
    <location>
        <begin position="54"/>
        <end position="73"/>
    </location>
</feature>
<feature type="region of interest" description="Disordered" evidence="1">
    <location>
        <begin position="252"/>
        <end position="273"/>
    </location>
</feature>
<accession>A0ABT7MZB4</accession>
<keyword evidence="2" id="KW-0472">Membrane</keyword>
<feature type="compositionally biased region" description="Basic residues" evidence="1">
    <location>
        <begin position="252"/>
        <end position="261"/>
    </location>
</feature>
<feature type="transmembrane region" description="Helical" evidence="2">
    <location>
        <begin position="80"/>
        <end position="98"/>
    </location>
</feature>
<feature type="transmembrane region" description="Helical" evidence="2">
    <location>
        <begin position="200"/>
        <end position="219"/>
    </location>
</feature>